<comment type="similarity">
    <text evidence="1">Belongs to the beta type-B retroviral polymerase family. HERV class-II K(HML-2) pol subfamily.</text>
</comment>
<dbReference type="PANTHER" id="PTHR33064:SF37">
    <property type="entry name" value="RIBONUCLEASE H"/>
    <property type="match status" value="1"/>
</dbReference>
<feature type="non-terminal residue" evidence="4">
    <location>
        <position position="88"/>
    </location>
</feature>
<dbReference type="EC" id="3.1.26.4" evidence="2"/>
<dbReference type="InterPro" id="IPR043502">
    <property type="entry name" value="DNA/RNA_pol_sf"/>
</dbReference>
<proteinExistence type="inferred from homology"/>
<name>A0A7K6RGG3_9AVES</name>
<keyword evidence="5" id="KW-1185">Reference proteome</keyword>
<comment type="caution">
    <text evidence="4">The sequence shown here is derived from an EMBL/GenBank/DDBJ whole genome shotgun (WGS) entry which is preliminary data.</text>
</comment>
<gene>
    <name evidence="4" type="primary">Pol_0</name>
    <name evidence="4" type="ORF">RHYJUB_R15312</name>
</gene>
<protein>
    <recommendedName>
        <fullName evidence="2">ribonuclease H</fullName>
        <ecNumber evidence="2">3.1.26.4</ecNumber>
    </recommendedName>
</protein>
<evidence type="ECO:0000313" key="4">
    <source>
        <dbReference type="EMBL" id="NWW84888.1"/>
    </source>
</evidence>
<dbReference type="SUPFAM" id="SSF56672">
    <property type="entry name" value="DNA/RNA polymerases"/>
    <property type="match status" value="1"/>
</dbReference>
<evidence type="ECO:0000256" key="1">
    <source>
        <dbReference type="ARBA" id="ARBA00010879"/>
    </source>
</evidence>
<dbReference type="PANTHER" id="PTHR33064">
    <property type="entry name" value="POL PROTEIN"/>
    <property type="match status" value="1"/>
</dbReference>
<dbReference type="GO" id="GO:0004523">
    <property type="term" value="F:RNA-DNA hybrid ribonuclease activity"/>
    <property type="evidence" value="ECO:0007669"/>
    <property type="project" value="UniProtKB-EC"/>
</dbReference>
<dbReference type="InterPro" id="IPR043128">
    <property type="entry name" value="Rev_trsase/Diguanyl_cyclase"/>
</dbReference>
<dbReference type="InterPro" id="IPR051320">
    <property type="entry name" value="Viral_Replic_Matur_Polypro"/>
</dbReference>
<evidence type="ECO:0000259" key="3">
    <source>
        <dbReference type="PROSITE" id="PS50878"/>
    </source>
</evidence>
<dbReference type="Gene3D" id="3.30.70.270">
    <property type="match status" value="1"/>
</dbReference>
<dbReference type="InterPro" id="IPR000477">
    <property type="entry name" value="RT_dom"/>
</dbReference>
<dbReference type="Proteomes" id="UP000570016">
    <property type="component" value="Unassembled WGS sequence"/>
</dbReference>
<evidence type="ECO:0000313" key="5">
    <source>
        <dbReference type="Proteomes" id="UP000570016"/>
    </source>
</evidence>
<dbReference type="EMBL" id="VZRY01000671">
    <property type="protein sequence ID" value="NWW84888.1"/>
    <property type="molecule type" value="Genomic_DNA"/>
</dbReference>
<dbReference type="Pfam" id="PF00078">
    <property type="entry name" value="RVT_1"/>
    <property type="match status" value="1"/>
</dbReference>
<feature type="domain" description="Reverse transcriptase" evidence="3">
    <location>
        <begin position="1"/>
        <end position="57"/>
    </location>
</feature>
<accession>A0A7K6RGG3</accession>
<dbReference type="AlphaFoldDB" id="A0A7K6RGG3"/>
<dbReference type="PROSITE" id="PS50878">
    <property type="entry name" value="RT_POL"/>
    <property type="match status" value="1"/>
</dbReference>
<evidence type="ECO:0000256" key="2">
    <source>
        <dbReference type="ARBA" id="ARBA00012180"/>
    </source>
</evidence>
<organism evidence="4 5">
    <name type="scientific">Rhynochetos jubatus</name>
    <name type="common">kagu</name>
    <dbReference type="NCBI Taxonomy" id="54386"/>
    <lineage>
        <taxon>Eukaryota</taxon>
        <taxon>Metazoa</taxon>
        <taxon>Chordata</taxon>
        <taxon>Craniata</taxon>
        <taxon>Vertebrata</taxon>
        <taxon>Euteleostomi</taxon>
        <taxon>Archelosauria</taxon>
        <taxon>Archosauria</taxon>
        <taxon>Dinosauria</taxon>
        <taxon>Saurischia</taxon>
        <taxon>Theropoda</taxon>
        <taxon>Coelurosauria</taxon>
        <taxon>Aves</taxon>
        <taxon>Neognathae</taxon>
        <taxon>Neoaves</taxon>
        <taxon>Phaethontimorphae</taxon>
        <taxon>Eurypygiformes</taxon>
        <taxon>Rhynochetidae</taxon>
        <taxon>Rhynochetos</taxon>
    </lineage>
</organism>
<sequence length="88" mass="10234">VMLLWYVDDLLISGIEKSKVKRATNSLLNFLGEQRLRVSKNKLQCVEREVKYFGHLVSGGKQRINPERIKGIVQLPLPKTKKELRKFL</sequence>
<dbReference type="OrthoDB" id="9950135at2759"/>
<feature type="non-terminal residue" evidence="4">
    <location>
        <position position="1"/>
    </location>
</feature>
<reference evidence="4 5" key="1">
    <citation type="submission" date="2019-09" db="EMBL/GenBank/DDBJ databases">
        <title>Bird 10,000 Genomes (B10K) Project - Family phase.</title>
        <authorList>
            <person name="Zhang G."/>
        </authorList>
    </citation>
    <scope>NUCLEOTIDE SEQUENCE [LARGE SCALE GENOMIC DNA]</scope>
    <source>
        <strain evidence="4">B10K-DU-029-58</strain>
        <tissue evidence="4">Muscle</tissue>
    </source>
</reference>